<dbReference type="PANTHER" id="PTHR34235:SF1">
    <property type="entry name" value="SLR0416 PROTEIN"/>
    <property type="match status" value="1"/>
</dbReference>
<dbReference type="InterPro" id="IPR002636">
    <property type="entry name" value="DUF29"/>
</dbReference>
<protein>
    <recommendedName>
        <fullName evidence="3">DUF29 domain-containing protein</fullName>
    </recommendedName>
</protein>
<organism evidence="1 2">
    <name type="scientific">Microseira wollei NIES-4236</name>
    <dbReference type="NCBI Taxonomy" id="2530354"/>
    <lineage>
        <taxon>Bacteria</taxon>
        <taxon>Bacillati</taxon>
        <taxon>Cyanobacteriota</taxon>
        <taxon>Cyanophyceae</taxon>
        <taxon>Oscillatoriophycideae</taxon>
        <taxon>Aerosakkonematales</taxon>
        <taxon>Aerosakkonemataceae</taxon>
        <taxon>Microseira</taxon>
    </lineage>
</organism>
<evidence type="ECO:0000313" key="1">
    <source>
        <dbReference type="EMBL" id="GET42113.1"/>
    </source>
</evidence>
<sequence>MEELITLKELLYQGKIPEAIELVEELEEMSKSDKLNKIFSYAIILLLHLIKKSAENRTTKSWETSIFNAVTQIQRTNRRHKAKGTYLTEEELEETLQEAYRAALKNAALEAFEGIYEAEQLGSMVNREKTIETAMDLILERETGDELP</sequence>
<dbReference type="Pfam" id="PF01724">
    <property type="entry name" value="DUF29"/>
    <property type="match status" value="1"/>
</dbReference>
<dbReference type="PANTHER" id="PTHR34235">
    <property type="entry name" value="SLR1203 PROTEIN-RELATED"/>
    <property type="match status" value="1"/>
</dbReference>
<accession>A0AAV3XHQ5</accession>
<proteinExistence type="predicted"/>
<name>A0AAV3XHQ5_9CYAN</name>
<reference evidence="1" key="1">
    <citation type="submission" date="2019-10" db="EMBL/GenBank/DDBJ databases">
        <title>Draft genome sequece of Microseira wollei NIES-4236.</title>
        <authorList>
            <person name="Yamaguchi H."/>
            <person name="Suzuki S."/>
            <person name="Kawachi M."/>
        </authorList>
    </citation>
    <scope>NUCLEOTIDE SEQUENCE</scope>
    <source>
        <strain evidence="1">NIES-4236</strain>
    </source>
</reference>
<evidence type="ECO:0000313" key="2">
    <source>
        <dbReference type="Proteomes" id="UP001050975"/>
    </source>
</evidence>
<comment type="caution">
    <text evidence="1">The sequence shown here is derived from an EMBL/GenBank/DDBJ whole genome shotgun (WGS) entry which is preliminary data.</text>
</comment>
<dbReference type="Proteomes" id="UP001050975">
    <property type="component" value="Unassembled WGS sequence"/>
</dbReference>
<dbReference type="Gene3D" id="1.20.1220.20">
    <property type="entry name" value="Uncharcterised protein PF01724"/>
    <property type="match status" value="1"/>
</dbReference>
<gene>
    <name evidence="1" type="ORF">MiSe_69270</name>
</gene>
<dbReference type="EMBL" id="BLAY01000148">
    <property type="protein sequence ID" value="GET42113.1"/>
    <property type="molecule type" value="Genomic_DNA"/>
</dbReference>
<keyword evidence="2" id="KW-1185">Reference proteome</keyword>
<evidence type="ECO:0008006" key="3">
    <source>
        <dbReference type="Google" id="ProtNLM"/>
    </source>
</evidence>
<dbReference type="AlphaFoldDB" id="A0AAV3XHQ5"/>
<dbReference type="RefSeq" id="WP_226589159.1">
    <property type="nucleotide sequence ID" value="NZ_BLAY01000148.1"/>
</dbReference>